<feature type="signal peptide" evidence="2">
    <location>
        <begin position="1"/>
        <end position="26"/>
    </location>
</feature>
<name>A0A426WXT1_ENSVE</name>
<evidence type="ECO:0000256" key="2">
    <source>
        <dbReference type="SAM" id="SignalP"/>
    </source>
</evidence>
<feature type="region of interest" description="Disordered" evidence="1">
    <location>
        <begin position="92"/>
        <end position="173"/>
    </location>
</feature>
<dbReference type="Proteomes" id="UP000287651">
    <property type="component" value="Unassembled WGS sequence"/>
</dbReference>
<proteinExistence type="predicted"/>
<reference evidence="3 4" key="1">
    <citation type="journal article" date="2014" name="Agronomy (Basel)">
        <title>A Draft Genome Sequence for Ensete ventricosum, the Drought-Tolerant Tree Against Hunger.</title>
        <authorList>
            <person name="Harrison J."/>
            <person name="Moore K.A."/>
            <person name="Paszkiewicz K."/>
            <person name="Jones T."/>
            <person name="Grant M."/>
            <person name="Ambacheew D."/>
            <person name="Muzemil S."/>
            <person name="Studholme D.J."/>
        </authorList>
    </citation>
    <scope>NUCLEOTIDE SEQUENCE [LARGE SCALE GENOMIC DNA]</scope>
</reference>
<feature type="compositionally biased region" description="Basic and acidic residues" evidence="1">
    <location>
        <begin position="95"/>
        <end position="114"/>
    </location>
</feature>
<feature type="compositionally biased region" description="Basic and acidic residues" evidence="1">
    <location>
        <begin position="148"/>
        <end position="160"/>
    </location>
</feature>
<dbReference type="EMBL" id="AMZH03033657">
    <property type="protein sequence ID" value="RRT32134.1"/>
    <property type="molecule type" value="Genomic_DNA"/>
</dbReference>
<dbReference type="AlphaFoldDB" id="A0A426WXT1"/>
<keyword evidence="2" id="KW-0732">Signal</keyword>
<comment type="caution">
    <text evidence="3">The sequence shown here is derived from an EMBL/GenBank/DDBJ whole genome shotgun (WGS) entry which is preliminary data.</text>
</comment>
<evidence type="ECO:0000313" key="3">
    <source>
        <dbReference type="EMBL" id="RRT32134.1"/>
    </source>
</evidence>
<evidence type="ECO:0000313" key="4">
    <source>
        <dbReference type="Proteomes" id="UP000287651"/>
    </source>
</evidence>
<protein>
    <submittedName>
        <fullName evidence="3">Uncharacterized protein</fullName>
    </submittedName>
</protein>
<feature type="chain" id="PRO_5019410123" evidence="2">
    <location>
        <begin position="27"/>
        <end position="199"/>
    </location>
</feature>
<sequence length="199" mass="21458">MSKGVRVFALLYLFAMNAQVMPTMLAYKLGLSHTVFISDWKEGYEVTFTSASFAEEETASRLPELEHEHEQHEPHDCLHHRELHHKVLRPQPVHGADKGHADNKGVGEGGKGEAGDGPAIAALATALGPGGEEQRDGDLGGGIGSHEAVVDGERVSVEHELEGEEREGDAGDKAVDRLALLRRDNTPPLHRAIPASTTL</sequence>
<accession>A0A426WXT1</accession>
<gene>
    <name evidence="3" type="ORF">B296_00044690</name>
</gene>
<evidence type="ECO:0000256" key="1">
    <source>
        <dbReference type="SAM" id="MobiDB-lite"/>
    </source>
</evidence>
<organism evidence="3 4">
    <name type="scientific">Ensete ventricosum</name>
    <name type="common">Abyssinian banana</name>
    <name type="synonym">Musa ensete</name>
    <dbReference type="NCBI Taxonomy" id="4639"/>
    <lineage>
        <taxon>Eukaryota</taxon>
        <taxon>Viridiplantae</taxon>
        <taxon>Streptophyta</taxon>
        <taxon>Embryophyta</taxon>
        <taxon>Tracheophyta</taxon>
        <taxon>Spermatophyta</taxon>
        <taxon>Magnoliopsida</taxon>
        <taxon>Liliopsida</taxon>
        <taxon>Zingiberales</taxon>
        <taxon>Musaceae</taxon>
        <taxon>Ensete</taxon>
    </lineage>
</organism>